<proteinExistence type="predicted"/>
<dbReference type="PANTHER" id="PTHR11012">
    <property type="entry name" value="PROTEIN KINASE-LIKE DOMAIN-CONTAINING"/>
    <property type="match status" value="1"/>
</dbReference>
<sequence>METPSWLNEEFMERALRYSENDDTIHVTDISTKPATNKGDNYTSEMVRVNVNFHREINKKIIKENRSIIVKLGLTMDGIHKDLIEQAGLFDTEINFMTTTLKDMTSILKDSKLGGNCLFTQNKDPSVLVIEDLAPLGFRMADRQTGLDLEHCILAMKGLAKFHASSVAVCEKTPHYKDMYNKGIFNSNNPPEMTKFFTNGMKSLAKAVAEWPELDESYSKKLMEISEIAYDRASECRKRNDNEFNVINHGDFWVNNMLFKYDENGKVIDHIFVDFQLCVYGSPAVDINYFLNTSPSETVLINHKDKIIDIYLSVLTATMKKLGCKTHPPTLADLKKAMRQTELYGFLSACTVLPLVLVDKNDAQNLEEIMGQDDSEFNNKAYECKTYKTTMVRRLPQWRAMGLLDL</sequence>
<comment type="caution">
    <text evidence="2">The sequence shown here is derived from an EMBL/GenBank/DDBJ whole genome shotgun (WGS) entry which is preliminary data.</text>
</comment>
<accession>A0AA39L0G5</accession>
<evidence type="ECO:0000313" key="3">
    <source>
        <dbReference type="Proteomes" id="UP001168972"/>
    </source>
</evidence>
<dbReference type="EMBL" id="JAQQBR010000003">
    <property type="protein sequence ID" value="KAK0180402.1"/>
    <property type="molecule type" value="Genomic_DNA"/>
</dbReference>
<dbReference type="InterPro" id="IPR011009">
    <property type="entry name" value="Kinase-like_dom_sf"/>
</dbReference>
<dbReference type="InterPro" id="IPR004119">
    <property type="entry name" value="EcKL"/>
</dbReference>
<dbReference type="AlphaFoldDB" id="A0AA39L0G5"/>
<name>A0AA39L0G5_MICHY</name>
<gene>
    <name evidence="2" type="ORF">PV327_006046</name>
</gene>
<dbReference type="SUPFAM" id="SSF56112">
    <property type="entry name" value="Protein kinase-like (PK-like)"/>
    <property type="match status" value="1"/>
</dbReference>
<evidence type="ECO:0000259" key="1">
    <source>
        <dbReference type="SMART" id="SM00587"/>
    </source>
</evidence>
<dbReference type="InterPro" id="IPR015897">
    <property type="entry name" value="CHK_kinase-like"/>
</dbReference>
<dbReference type="Gene3D" id="3.90.1200.10">
    <property type="match status" value="1"/>
</dbReference>
<dbReference type="Proteomes" id="UP001168972">
    <property type="component" value="Unassembled WGS sequence"/>
</dbReference>
<reference evidence="2" key="1">
    <citation type="journal article" date="2023" name="bioRxiv">
        <title>Scaffold-level genome assemblies of two parasitoid biocontrol wasps reveal the parthenogenesis mechanism and an associated novel virus.</title>
        <authorList>
            <person name="Inwood S."/>
            <person name="Skelly J."/>
            <person name="Guhlin J."/>
            <person name="Harrop T."/>
            <person name="Goldson S."/>
            <person name="Dearden P."/>
        </authorList>
    </citation>
    <scope>NUCLEOTIDE SEQUENCE</scope>
    <source>
        <strain evidence="2">Lincoln</strain>
        <tissue evidence="2">Whole body</tissue>
    </source>
</reference>
<keyword evidence="3" id="KW-1185">Reference proteome</keyword>
<evidence type="ECO:0000313" key="2">
    <source>
        <dbReference type="EMBL" id="KAK0180402.1"/>
    </source>
</evidence>
<dbReference type="PANTHER" id="PTHR11012:SF56">
    <property type="entry name" value="CHK KINASE-LIKE DOMAIN-CONTAINING PROTEIN-RELATED"/>
    <property type="match status" value="1"/>
</dbReference>
<reference evidence="2" key="2">
    <citation type="submission" date="2023-03" db="EMBL/GenBank/DDBJ databases">
        <authorList>
            <person name="Inwood S.N."/>
            <person name="Skelly J.G."/>
            <person name="Guhlin J."/>
            <person name="Harrop T.W.R."/>
            <person name="Goldson S.G."/>
            <person name="Dearden P.K."/>
        </authorList>
    </citation>
    <scope>NUCLEOTIDE SEQUENCE</scope>
    <source>
        <strain evidence="2">Lincoln</strain>
        <tissue evidence="2">Whole body</tissue>
    </source>
</reference>
<feature type="domain" description="CHK kinase-like" evidence="1">
    <location>
        <begin position="128"/>
        <end position="321"/>
    </location>
</feature>
<organism evidence="2 3">
    <name type="scientific">Microctonus hyperodae</name>
    <name type="common">Parasitoid wasp</name>
    <dbReference type="NCBI Taxonomy" id="165561"/>
    <lineage>
        <taxon>Eukaryota</taxon>
        <taxon>Metazoa</taxon>
        <taxon>Ecdysozoa</taxon>
        <taxon>Arthropoda</taxon>
        <taxon>Hexapoda</taxon>
        <taxon>Insecta</taxon>
        <taxon>Pterygota</taxon>
        <taxon>Neoptera</taxon>
        <taxon>Endopterygota</taxon>
        <taxon>Hymenoptera</taxon>
        <taxon>Apocrita</taxon>
        <taxon>Ichneumonoidea</taxon>
        <taxon>Braconidae</taxon>
        <taxon>Euphorinae</taxon>
        <taxon>Microctonus</taxon>
    </lineage>
</organism>
<protein>
    <recommendedName>
        <fullName evidence="1">CHK kinase-like domain-containing protein</fullName>
    </recommendedName>
</protein>
<dbReference type="SMART" id="SM00587">
    <property type="entry name" value="CHK"/>
    <property type="match status" value="1"/>
</dbReference>
<dbReference type="Pfam" id="PF02958">
    <property type="entry name" value="EcKL"/>
    <property type="match status" value="1"/>
</dbReference>